<evidence type="ECO:0000259" key="3">
    <source>
        <dbReference type="PROSITE" id="PS51782"/>
    </source>
</evidence>
<evidence type="ECO:0000256" key="1">
    <source>
        <dbReference type="SAM" id="Coils"/>
    </source>
</evidence>
<dbReference type="PANTHER" id="PTHR33734">
    <property type="entry name" value="LYSM DOMAIN-CONTAINING GPI-ANCHORED PROTEIN 2"/>
    <property type="match status" value="1"/>
</dbReference>
<name>A0A934RQN1_9BACT</name>
<accession>A0A934RQN1</accession>
<dbReference type="GO" id="GO:0008932">
    <property type="term" value="F:lytic endotransglycosylase activity"/>
    <property type="evidence" value="ECO:0007669"/>
    <property type="project" value="TreeGrafter"/>
</dbReference>
<comment type="caution">
    <text evidence="4">The sequence shown here is derived from an EMBL/GenBank/DDBJ whole genome shotgun (WGS) entry which is preliminary data.</text>
</comment>
<dbReference type="EMBL" id="JAENIO010000001">
    <property type="protein sequence ID" value="MBK1832485.1"/>
    <property type="molecule type" value="Genomic_DNA"/>
</dbReference>
<sequence length="362" mass="39294">MRPLPLTLALPVLLVSCIPKEHETRTRENQPVPAREPQAAPAPVASDPSRDFLMERLRAQDERVSRLETELHEMRLLFTSQLKRIEEVANRPLPSPQQQAYPGQQPQQQVFIMPSNAHGPAEPWTAGGALGLPQPPRQASRHQVRSGDTLSEIAEAHGIPLSALMAVNPGIDPKRLQIGKTLQIPSSEQAERYAIIRASRSRNYAVRPGDTLSEIAERHGIGLSVLMASNPGLDPKRLRVGTELSIPPAQALGEARVASPSPSWQNSPAPRQPASVRQSNPPANPAPSQPEPALLPQPVEKESSLPKRKILIRIPSNTSYGEVATKVGTDVDTLNKLNHCALSASSRIPANGTLYVPAPENQ</sequence>
<feature type="region of interest" description="Disordered" evidence="2">
    <location>
        <begin position="22"/>
        <end position="50"/>
    </location>
</feature>
<feature type="domain" description="LysM" evidence="3">
    <location>
        <begin position="202"/>
        <end position="246"/>
    </location>
</feature>
<feature type="compositionally biased region" description="Polar residues" evidence="2">
    <location>
        <begin position="260"/>
        <end position="269"/>
    </location>
</feature>
<dbReference type="InterPro" id="IPR018392">
    <property type="entry name" value="LysM"/>
</dbReference>
<evidence type="ECO:0000313" key="4">
    <source>
        <dbReference type="EMBL" id="MBK1832485.1"/>
    </source>
</evidence>
<dbReference type="Gene3D" id="3.10.350.10">
    <property type="entry name" value="LysM domain"/>
    <property type="match status" value="2"/>
</dbReference>
<feature type="coiled-coil region" evidence="1">
    <location>
        <begin position="50"/>
        <end position="77"/>
    </location>
</feature>
<dbReference type="SMART" id="SM00257">
    <property type="entry name" value="LysM"/>
    <property type="match status" value="3"/>
</dbReference>
<feature type="domain" description="LysM" evidence="3">
    <location>
        <begin position="140"/>
        <end position="184"/>
    </location>
</feature>
<dbReference type="Pfam" id="PF01476">
    <property type="entry name" value="LysM"/>
    <property type="match status" value="2"/>
</dbReference>
<keyword evidence="1" id="KW-0175">Coiled coil</keyword>
<organism evidence="4 5">
    <name type="scientific">Roseibacillus ishigakijimensis</name>
    <dbReference type="NCBI Taxonomy" id="454146"/>
    <lineage>
        <taxon>Bacteria</taxon>
        <taxon>Pseudomonadati</taxon>
        <taxon>Verrucomicrobiota</taxon>
        <taxon>Verrucomicrobiia</taxon>
        <taxon>Verrucomicrobiales</taxon>
        <taxon>Verrucomicrobiaceae</taxon>
        <taxon>Roseibacillus</taxon>
    </lineage>
</organism>
<evidence type="ECO:0000256" key="2">
    <source>
        <dbReference type="SAM" id="MobiDB-lite"/>
    </source>
</evidence>
<dbReference type="Proteomes" id="UP000604083">
    <property type="component" value="Unassembled WGS sequence"/>
</dbReference>
<dbReference type="PROSITE" id="PS51782">
    <property type="entry name" value="LYSM"/>
    <property type="match status" value="2"/>
</dbReference>
<dbReference type="PANTHER" id="PTHR33734:SF22">
    <property type="entry name" value="MEMBRANE-BOUND LYTIC MUREIN TRANSGLYCOSYLASE D"/>
    <property type="match status" value="1"/>
</dbReference>
<dbReference type="PROSITE" id="PS51257">
    <property type="entry name" value="PROKAR_LIPOPROTEIN"/>
    <property type="match status" value="1"/>
</dbReference>
<proteinExistence type="predicted"/>
<evidence type="ECO:0000313" key="5">
    <source>
        <dbReference type="Proteomes" id="UP000604083"/>
    </source>
</evidence>
<dbReference type="InterPro" id="IPR036779">
    <property type="entry name" value="LysM_dom_sf"/>
</dbReference>
<dbReference type="RefSeq" id="WP_200389920.1">
    <property type="nucleotide sequence ID" value="NZ_JAENIO010000001.1"/>
</dbReference>
<reference evidence="4" key="1">
    <citation type="submission" date="2021-01" db="EMBL/GenBank/DDBJ databases">
        <title>Modified the classification status of verrucomicrobia.</title>
        <authorList>
            <person name="Feng X."/>
        </authorList>
    </citation>
    <scope>NUCLEOTIDE SEQUENCE</scope>
    <source>
        <strain evidence="4">KCTC 12986</strain>
    </source>
</reference>
<feature type="compositionally biased region" description="Pro residues" evidence="2">
    <location>
        <begin position="282"/>
        <end position="295"/>
    </location>
</feature>
<protein>
    <submittedName>
        <fullName evidence="4">LysM peptidoglycan-binding domain-containing protein</fullName>
    </submittedName>
</protein>
<dbReference type="SUPFAM" id="SSF54106">
    <property type="entry name" value="LysM domain"/>
    <property type="match status" value="2"/>
</dbReference>
<keyword evidence="5" id="KW-1185">Reference proteome</keyword>
<dbReference type="CDD" id="cd00118">
    <property type="entry name" value="LysM"/>
    <property type="match status" value="2"/>
</dbReference>
<feature type="region of interest" description="Disordered" evidence="2">
    <location>
        <begin position="254"/>
        <end position="302"/>
    </location>
</feature>
<dbReference type="AlphaFoldDB" id="A0A934RQN1"/>
<gene>
    <name evidence="4" type="ORF">JIN78_00310</name>
</gene>